<keyword evidence="5" id="KW-1185">Reference proteome</keyword>
<dbReference type="Proteomes" id="UP000663866">
    <property type="component" value="Unassembled WGS sequence"/>
</dbReference>
<organism evidence="2 4">
    <name type="scientific">Rotaria magnacalcarata</name>
    <dbReference type="NCBI Taxonomy" id="392030"/>
    <lineage>
        <taxon>Eukaryota</taxon>
        <taxon>Metazoa</taxon>
        <taxon>Spiralia</taxon>
        <taxon>Gnathifera</taxon>
        <taxon>Rotifera</taxon>
        <taxon>Eurotatoria</taxon>
        <taxon>Bdelloidea</taxon>
        <taxon>Philodinida</taxon>
        <taxon>Philodinidae</taxon>
        <taxon>Rotaria</taxon>
    </lineage>
</organism>
<proteinExistence type="predicted"/>
<dbReference type="Proteomes" id="UP000663856">
    <property type="component" value="Unassembled WGS sequence"/>
</dbReference>
<dbReference type="PRINTS" id="PR00348">
    <property type="entry name" value="UBIQUITIN"/>
</dbReference>
<dbReference type="Pfam" id="PF00240">
    <property type="entry name" value="ubiquitin"/>
    <property type="match status" value="1"/>
</dbReference>
<evidence type="ECO:0000313" key="2">
    <source>
        <dbReference type="EMBL" id="CAF2042094.1"/>
    </source>
</evidence>
<dbReference type="Gene3D" id="3.10.20.90">
    <property type="entry name" value="Phosphatidylinositol 3-kinase Catalytic Subunit, Chain A, domain 1"/>
    <property type="match status" value="1"/>
</dbReference>
<dbReference type="EMBL" id="CAJOBG010000840">
    <property type="protein sequence ID" value="CAF3864596.1"/>
    <property type="molecule type" value="Genomic_DNA"/>
</dbReference>
<dbReference type="InterPro" id="IPR000626">
    <property type="entry name" value="Ubiquitin-like_dom"/>
</dbReference>
<evidence type="ECO:0000313" key="5">
    <source>
        <dbReference type="Proteomes" id="UP000663866"/>
    </source>
</evidence>
<feature type="domain" description="Ubiquitin-like" evidence="1">
    <location>
        <begin position="1"/>
        <end position="68"/>
    </location>
</feature>
<name>A0A816NYV0_9BILA</name>
<dbReference type="InterPro" id="IPR019956">
    <property type="entry name" value="Ubiquitin_dom"/>
</dbReference>
<dbReference type="PROSITE" id="PS50053">
    <property type="entry name" value="UBIQUITIN_2"/>
    <property type="match status" value="1"/>
</dbReference>
<dbReference type="SUPFAM" id="SSF54236">
    <property type="entry name" value="Ubiquitin-like"/>
    <property type="match status" value="1"/>
</dbReference>
<protein>
    <recommendedName>
        <fullName evidence="1">Ubiquitin-like domain-containing protein</fullName>
    </recommendedName>
</protein>
<dbReference type="InterPro" id="IPR029071">
    <property type="entry name" value="Ubiquitin-like_domsf"/>
</dbReference>
<dbReference type="EMBL" id="CAJNRF010002754">
    <property type="protein sequence ID" value="CAF2042094.1"/>
    <property type="molecule type" value="Genomic_DNA"/>
</dbReference>
<gene>
    <name evidence="3" type="ORF">OVN521_LOCUS7576</name>
    <name evidence="2" type="ORF">WKI299_LOCUS8499</name>
</gene>
<accession>A0A816NYV0</accession>
<reference evidence="2" key="1">
    <citation type="submission" date="2021-02" db="EMBL/GenBank/DDBJ databases">
        <authorList>
            <person name="Nowell W R."/>
        </authorList>
    </citation>
    <scope>NUCLEOTIDE SEQUENCE</scope>
</reference>
<dbReference type="CDD" id="cd17039">
    <property type="entry name" value="Ubl_ubiquitin_like"/>
    <property type="match status" value="1"/>
</dbReference>
<sequence>MHIFIILIRTKQCLPQGDSNKPLLIDIDPSLTIKNVKEKISQQIGVPSCDQFLSFEGRILEDEQTLASAVRVGCGSNPNDRSEILSERSYHSCGDLRERFALAGQSSSGRGSSRQTAHGIGKANTVAINKTLSELGIDH</sequence>
<evidence type="ECO:0000313" key="4">
    <source>
        <dbReference type="Proteomes" id="UP000663856"/>
    </source>
</evidence>
<dbReference type="AlphaFoldDB" id="A0A816NYV0"/>
<comment type="caution">
    <text evidence="2">The sequence shown here is derived from an EMBL/GenBank/DDBJ whole genome shotgun (WGS) entry which is preliminary data.</text>
</comment>
<evidence type="ECO:0000313" key="3">
    <source>
        <dbReference type="EMBL" id="CAF3864596.1"/>
    </source>
</evidence>
<evidence type="ECO:0000259" key="1">
    <source>
        <dbReference type="PROSITE" id="PS50053"/>
    </source>
</evidence>